<accession>Q1Q1E5</accession>
<feature type="chain" id="PRO_5004195724" description="SHOCT domain-containing protein" evidence="1">
    <location>
        <begin position="33"/>
        <end position="335"/>
    </location>
</feature>
<reference evidence="2" key="2">
    <citation type="submission" date="2006-01" db="EMBL/GenBank/DDBJ databases">
        <authorList>
            <person name="Genoscope"/>
        </authorList>
    </citation>
    <scope>NUCLEOTIDE SEQUENCE</scope>
</reference>
<proteinExistence type="predicted"/>
<dbReference type="AlphaFoldDB" id="Q1Q1E5"/>
<gene>
    <name evidence="2" type="ORF">kuste3076</name>
</gene>
<feature type="signal peptide" evidence="1">
    <location>
        <begin position="1"/>
        <end position="32"/>
    </location>
</feature>
<reference evidence="2" key="1">
    <citation type="journal article" date="2006" name="Nature">
        <title>Deciphering the evolution and metabolism of an anammox bacterium from a community genome.</title>
        <authorList>
            <person name="Strous M."/>
            <person name="Pelletier E."/>
            <person name="Mangenot S."/>
            <person name="Rattei T."/>
            <person name="Lehner A."/>
            <person name="Taylor M.W."/>
            <person name="Horn M."/>
            <person name="Daims H."/>
            <person name="Bartol-Mavel D."/>
            <person name="Wincker P."/>
            <person name="Barbe V."/>
            <person name="Fonknechten N."/>
            <person name="Vallenet D."/>
            <person name="Segurens B."/>
            <person name="Schenowitz-Truong C."/>
            <person name="Medigue C."/>
            <person name="Collingro A."/>
            <person name="Snel B."/>
            <person name="Dutilh B.E."/>
            <person name="OpDenCamp H.J.M."/>
            <person name="vanDerDrift C."/>
            <person name="Cirpus I."/>
            <person name="vanDePas-Schoonen K.T."/>
            <person name="Harhangi H.R."/>
            <person name="vanNiftrik L."/>
            <person name="Schmid M."/>
            <person name="Keltjens J."/>
            <person name="vanDeVossenberg J."/>
            <person name="Kartal B."/>
            <person name="Meier H."/>
            <person name="Frishman D."/>
            <person name="Huynen M.A."/>
            <person name="Mewes H."/>
            <person name="Weissenbach J."/>
            <person name="Jetten M.S.M."/>
            <person name="Wagner M."/>
            <person name="LePaslier D."/>
        </authorList>
    </citation>
    <scope>NUCLEOTIDE SEQUENCE</scope>
</reference>
<name>Q1Q1E5_KUEST</name>
<sequence length="335" mass="38553">MNSKNTHFKKTNLFLSIIFCMLSFHISGAIRAETYEDGKIKVRHKELSIKTNRGSVQFNHPYEMNSDVIGNVLSQIYFEEKGLLKKSTSVNVFQDDEISRLVPLIIQAFSVATPAQVIEVVSYSGRPFFADKQNYCVMFMRDSRLNIVFSRVQKFQTYSDLVSEKKGMGTAKEDPTKIKGSRFWALLPAYGQAFEPGHKNWLVINISDETYQRPEIKKPDISESDKSDFYNQLQKKEKVGSNIHSSSGYQQVEPGANVVQRESKIKAKLLILRELLNDGILLQEDYDYKKEMLLNNGMNDMDIKNQLREIKDLLKEGLITEEDHSRKKKALLDLF</sequence>
<organism evidence="2">
    <name type="scientific">Kuenenia stuttgartiensis</name>
    <dbReference type="NCBI Taxonomy" id="174633"/>
    <lineage>
        <taxon>Bacteria</taxon>
        <taxon>Pseudomonadati</taxon>
        <taxon>Planctomycetota</taxon>
        <taxon>Candidatus Brocadiia</taxon>
        <taxon>Candidatus Brocadiales</taxon>
        <taxon>Candidatus Brocadiaceae</taxon>
        <taxon>Candidatus Kuenenia</taxon>
    </lineage>
</organism>
<keyword evidence="1" id="KW-0732">Signal</keyword>
<evidence type="ECO:0008006" key="3">
    <source>
        <dbReference type="Google" id="ProtNLM"/>
    </source>
</evidence>
<evidence type="ECO:0000256" key="1">
    <source>
        <dbReference type="SAM" id="SignalP"/>
    </source>
</evidence>
<evidence type="ECO:0000313" key="2">
    <source>
        <dbReference type="EMBL" id="CAJ73832.1"/>
    </source>
</evidence>
<protein>
    <recommendedName>
        <fullName evidence="3">SHOCT domain-containing protein</fullName>
    </recommendedName>
</protein>
<dbReference type="EMBL" id="CT573071">
    <property type="protein sequence ID" value="CAJ73832.1"/>
    <property type="molecule type" value="Genomic_DNA"/>
</dbReference>